<keyword evidence="4 7" id="KW-1133">Transmembrane helix</keyword>
<organism evidence="9 10">
    <name type="scientific">Kineosporia babensis</name>
    <dbReference type="NCBI Taxonomy" id="499548"/>
    <lineage>
        <taxon>Bacteria</taxon>
        <taxon>Bacillati</taxon>
        <taxon>Actinomycetota</taxon>
        <taxon>Actinomycetes</taxon>
        <taxon>Kineosporiales</taxon>
        <taxon>Kineosporiaceae</taxon>
        <taxon>Kineosporia</taxon>
    </lineage>
</organism>
<keyword evidence="2" id="KW-1003">Cell membrane</keyword>
<evidence type="ECO:0000256" key="1">
    <source>
        <dbReference type="ARBA" id="ARBA00004651"/>
    </source>
</evidence>
<name>A0A9X1SV23_9ACTN</name>
<dbReference type="EMBL" id="JAJOMB010000010">
    <property type="protein sequence ID" value="MCD5313151.1"/>
    <property type="molecule type" value="Genomic_DNA"/>
</dbReference>
<evidence type="ECO:0000256" key="7">
    <source>
        <dbReference type="SAM" id="Phobius"/>
    </source>
</evidence>
<comment type="subcellular location">
    <subcellularLocation>
        <location evidence="1">Cell membrane</location>
        <topology evidence="1">Multi-pass membrane protein</topology>
    </subcellularLocation>
</comment>
<evidence type="ECO:0000313" key="9">
    <source>
        <dbReference type="EMBL" id="MCD5313151.1"/>
    </source>
</evidence>
<accession>A0A9X1SV23</accession>
<evidence type="ECO:0000256" key="5">
    <source>
        <dbReference type="ARBA" id="ARBA00023136"/>
    </source>
</evidence>
<comment type="caution">
    <text evidence="9">The sequence shown here is derived from an EMBL/GenBank/DDBJ whole genome shotgun (WGS) entry which is preliminary data.</text>
</comment>
<feature type="domain" description="Cardiolipin synthase N-terminal" evidence="8">
    <location>
        <begin position="13"/>
        <end position="56"/>
    </location>
</feature>
<evidence type="ECO:0000313" key="10">
    <source>
        <dbReference type="Proteomes" id="UP001138997"/>
    </source>
</evidence>
<evidence type="ECO:0000259" key="8">
    <source>
        <dbReference type="Pfam" id="PF13396"/>
    </source>
</evidence>
<feature type="transmembrane region" description="Helical" evidence="7">
    <location>
        <begin position="36"/>
        <end position="60"/>
    </location>
</feature>
<evidence type="ECO:0000256" key="3">
    <source>
        <dbReference type="ARBA" id="ARBA00022692"/>
    </source>
</evidence>
<dbReference type="InterPro" id="IPR027379">
    <property type="entry name" value="CLS_N"/>
</dbReference>
<keyword evidence="3 7" id="KW-0812">Transmembrane</keyword>
<dbReference type="Pfam" id="PF13396">
    <property type="entry name" value="PLDc_N"/>
    <property type="match status" value="1"/>
</dbReference>
<keyword evidence="5 7" id="KW-0472">Membrane</keyword>
<feature type="region of interest" description="Disordered" evidence="6">
    <location>
        <begin position="61"/>
        <end position="98"/>
    </location>
</feature>
<reference evidence="9" key="1">
    <citation type="submission" date="2021-11" db="EMBL/GenBank/DDBJ databases">
        <title>Streptomyces corallinus and Kineosporia corallina sp. nov., two new coral-derived marine actinobacteria.</title>
        <authorList>
            <person name="Buangrab K."/>
            <person name="Sutthacheep M."/>
            <person name="Yeemin T."/>
            <person name="Harunari E."/>
            <person name="Igarashi Y."/>
            <person name="Sripreechasak P."/>
            <person name="Kanchanasin P."/>
            <person name="Tanasupawat S."/>
            <person name="Phongsopitanun W."/>
        </authorList>
    </citation>
    <scope>NUCLEOTIDE SEQUENCE</scope>
    <source>
        <strain evidence="9">JCM 31032</strain>
    </source>
</reference>
<protein>
    <submittedName>
        <fullName evidence="9">PLD nuclease N-terminal domain-containing protein</fullName>
    </submittedName>
</protein>
<dbReference type="GO" id="GO:0005886">
    <property type="term" value="C:plasma membrane"/>
    <property type="evidence" value="ECO:0007669"/>
    <property type="project" value="UniProtKB-SubCell"/>
</dbReference>
<sequence length="98" mass="11098">MVRVLFVLAAIGITIYAAIDCLRSSDDEIRTLPKPLWLLLIFAVPFFGGLIWIVFGHQAAPGNQPPRRLRSLGPDDDPDFLRTLESRQPRPDDEDKKK</sequence>
<feature type="compositionally biased region" description="Basic and acidic residues" evidence="6">
    <location>
        <begin position="79"/>
        <end position="98"/>
    </location>
</feature>
<dbReference type="RefSeq" id="WP_231444073.1">
    <property type="nucleotide sequence ID" value="NZ_JAJOMB010000010.1"/>
</dbReference>
<evidence type="ECO:0000256" key="4">
    <source>
        <dbReference type="ARBA" id="ARBA00022989"/>
    </source>
</evidence>
<evidence type="ECO:0000256" key="2">
    <source>
        <dbReference type="ARBA" id="ARBA00022475"/>
    </source>
</evidence>
<keyword evidence="10" id="KW-1185">Reference proteome</keyword>
<evidence type="ECO:0000256" key="6">
    <source>
        <dbReference type="SAM" id="MobiDB-lite"/>
    </source>
</evidence>
<dbReference type="Proteomes" id="UP001138997">
    <property type="component" value="Unassembled WGS sequence"/>
</dbReference>
<gene>
    <name evidence="9" type="ORF">LR394_19780</name>
</gene>
<proteinExistence type="predicted"/>
<dbReference type="AlphaFoldDB" id="A0A9X1SV23"/>